<keyword evidence="3" id="KW-0472">Membrane</keyword>
<dbReference type="InterPro" id="IPR036259">
    <property type="entry name" value="MFS_trans_sf"/>
</dbReference>
<dbReference type="SUPFAM" id="SSF103473">
    <property type="entry name" value="MFS general substrate transporter"/>
    <property type="match status" value="1"/>
</dbReference>
<gene>
    <name evidence="4" type="ORF">SDC9_49447</name>
</gene>
<dbReference type="Gene3D" id="1.20.1250.20">
    <property type="entry name" value="MFS general substrate transporter like domains"/>
    <property type="match status" value="1"/>
</dbReference>
<evidence type="ECO:0000256" key="1">
    <source>
        <dbReference type="ARBA" id="ARBA00004429"/>
    </source>
</evidence>
<evidence type="ECO:0000256" key="2">
    <source>
        <dbReference type="ARBA" id="ARBA00022475"/>
    </source>
</evidence>
<protein>
    <recommendedName>
        <fullName evidence="5">L-fucose-proton symporter</fullName>
    </recommendedName>
</protein>
<evidence type="ECO:0000313" key="4">
    <source>
        <dbReference type="EMBL" id="MPM03183.1"/>
    </source>
</evidence>
<dbReference type="PANTHER" id="PTHR43702:SF12">
    <property type="entry name" value="N-ACETYL GLUCOSAMINE TRANSPORTER NAGP"/>
    <property type="match status" value="1"/>
</dbReference>
<name>A0A644WL91_9ZZZZ</name>
<dbReference type="InterPro" id="IPR050375">
    <property type="entry name" value="MFS_TsgA-like"/>
</dbReference>
<dbReference type="GO" id="GO:0005886">
    <property type="term" value="C:plasma membrane"/>
    <property type="evidence" value="ECO:0007669"/>
    <property type="project" value="UniProtKB-SubCell"/>
</dbReference>
<keyword evidence="3" id="KW-0812">Transmembrane</keyword>
<keyword evidence="3" id="KW-1133">Transmembrane helix</keyword>
<dbReference type="AlphaFoldDB" id="A0A644WL91"/>
<organism evidence="4">
    <name type="scientific">bioreactor metagenome</name>
    <dbReference type="NCBI Taxonomy" id="1076179"/>
    <lineage>
        <taxon>unclassified sequences</taxon>
        <taxon>metagenomes</taxon>
        <taxon>ecological metagenomes</taxon>
    </lineage>
</organism>
<sequence>MWPAIWPLAIDKTGSKTPVVSALLIMGIIGGAIMSPTFGWLADQWNMHQAYWLLFPSYIFILFYATNGYKIQKN</sequence>
<accession>A0A644WL91</accession>
<dbReference type="PANTHER" id="PTHR43702">
    <property type="entry name" value="L-FUCOSE-PROTON SYMPORTER"/>
    <property type="match status" value="1"/>
</dbReference>
<evidence type="ECO:0008006" key="5">
    <source>
        <dbReference type="Google" id="ProtNLM"/>
    </source>
</evidence>
<dbReference type="EMBL" id="VSSQ01000930">
    <property type="protein sequence ID" value="MPM03183.1"/>
    <property type="molecule type" value="Genomic_DNA"/>
</dbReference>
<reference evidence="4" key="1">
    <citation type="submission" date="2019-08" db="EMBL/GenBank/DDBJ databases">
        <authorList>
            <person name="Kucharzyk K."/>
            <person name="Murdoch R.W."/>
            <person name="Higgins S."/>
            <person name="Loffler F."/>
        </authorList>
    </citation>
    <scope>NUCLEOTIDE SEQUENCE</scope>
</reference>
<feature type="transmembrane region" description="Helical" evidence="3">
    <location>
        <begin position="20"/>
        <end position="38"/>
    </location>
</feature>
<comment type="caution">
    <text evidence="4">The sequence shown here is derived from an EMBL/GenBank/DDBJ whole genome shotgun (WGS) entry which is preliminary data.</text>
</comment>
<evidence type="ECO:0000256" key="3">
    <source>
        <dbReference type="SAM" id="Phobius"/>
    </source>
</evidence>
<keyword evidence="2" id="KW-1003">Cell membrane</keyword>
<comment type="subcellular location">
    <subcellularLocation>
        <location evidence="1">Cell inner membrane</location>
        <topology evidence="1">Multi-pass membrane protein</topology>
    </subcellularLocation>
</comment>
<proteinExistence type="predicted"/>
<feature type="transmembrane region" description="Helical" evidence="3">
    <location>
        <begin position="50"/>
        <end position="69"/>
    </location>
</feature>